<proteinExistence type="predicted"/>
<accession>A0A9W5TE05</accession>
<evidence type="ECO:0000313" key="2">
    <source>
        <dbReference type="Proteomes" id="UP001057455"/>
    </source>
</evidence>
<name>A0A9W5TE05_BABOV</name>
<sequence length="191" mass="21438">MVPLLPYGRLLSARVSHSVRRSTSVTHSIARSACVTTRVARRAFTSTGTADKTDTDDADVAQGPKDTLLMLGYSVKENEMEQHVQALKDALRLKLMTLKYYSEDMAQSFTGKMNRHVYHHCLDLAMAQHQSVQFINEAKENYLKALEIWTQLRGSESREVSNMLCLIGVVLRDIGDIDGAMSAFKDSLRIE</sequence>
<protein>
    <submittedName>
        <fullName evidence="1">Hsp70 interacting protein, putative</fullName>
    </submittedName>
</protein>
<reference evidence="1" key="1">
    <citation type="submission" date="2019-12" db="EMBL/GenBank/DDBJ databases">
        <title>Genome sequence of Babesia ovis.</title>
        <authorList>
            <person name="Yamagishi J."/>
            <person name="Sevinc F."/>
            <person name="Xuan X."/>
        </authorList>
    </citation>
    <scope>NUCLEOTIDE SEQUENCE</scope>
    <source>
        <strain evidence="1">Selcuk</strain>
    </source>
</reference>
<evidence type="ECO:0000313" key="1">
    <source>
        <dbReference type="EMBL" id="GFE54099.1"/>
    </source>
</evidence>
<dbReference type="Pfam" id="PF13424">
    <property type="entry name" value="TPR_12"/>
    <property type="match status" value="1"/>
</dbReference>
<dbReference type="Gene3D" id="1.25.40.10">
    <property type="entry name" value="Tetratricopeptide repeat domain"/>
    <property type="match status" value="1"/>
</dbReference>
<comment type="caution">
    <text evidence="1">The sequence shown here is derived from an EMBL/GenBank/DDBJ whole genome shotgun (WGS) entry which is preliminary data.</text>
</comment>
<dbReference type="InterPro" id="IPR011990">
    <property type="entry name" value="TPR-like_helical_dom_sf"/>
</dbReference>
<dbReference type="EMBL" id="BLIY01000009">
    <property type="protein sequence ID" value="GFE54099.1"/>
    <property type="molecule type" value="Genomic_DNA"/>
</dbReference>
<dbReference type="SUPFAM" id="SSF48452">
    <property type="entry name" value="TPR-like"/>
    <property type="match status" value="1"/>
</dbReference>
<dbReference type="AlphaFoldDB" id="A0A9W5TE05"/>
<organism evidence="1 2">
    <name type="scientific">Babesia ovis</name>
    <dbReference type="NCBI Taxonomy" id="5869"/>
    <lineage>
        <taxon>Eukaryota</taxon>
        <taxon>Sar</taxon>
        <taxon>Alveolata</taxon>
        <taxon>Apicomplexa</taxon>
        <taxon>Aconoidasida</taxon>
        <taxon>Piroplasmida</taxon>
        <taxon>Babesiidae</taxon>
        <taxon>Babesia</taxon>
    </lineage>
</organism>
<gene>
    <name evidence="1" type="ORF">BaOVIS_015030</name>
</gene>
<dbReference type="OrthoDB" id="381520at2759"/>
<dbReference type="Proteomes" id="UP001057455">
    <property type="component" value="Unassembled WGS sequence"/>
</dbReference>
<keyword evidence="2" id="KW-1185">Reference proteome</keyword>